<proteinExistence type="predicted"/>
<feature type="transmembrane region" description="Helical" evidence="1">
    <location>
        <begin position="33"/>
        <end position="59"/>
    </location>
</feature>
<feature type="transmembrane region" description="Helical" evidence="1">
    <location>
        <begin position="141"/>
        <end position="166"/>
    </location>
</feature>
<feature type="transmembrane region" description="Helical" evidence="1">
    <location>
        <begin position="363"/>
        <end position="382"/>
    </location>
</feature>
<dbReference type="EMBL" id="QENY01000013">
    <property type="protein sequence ID" value="PVX53377.1"/>
    <property type="molecule type" value="Genomic_DNA"/>
</dbReference>
<dbReference type="RefSeq" id="WP_116616755.1">
    <property type="nucleotide sequence ID" value="NZ_QENY01000013.1"/>
</dbReference>
<feature type="transmembrane region" description="Helical" evidence="1">
    <location>
        <begin position="217"/>
        <end position="235"/>
    </location>
</feature>
<keyword evidence="1" id="KW-0812">Transmembrane</keyword>
<name>A0A2U0U6X5_9BACT</name>
<dbReference type="InterPro" id="IPR043742">
    <property type="entry name" value="DUF5687"/>
</dbReference>
<dbReference type="Pfam" id="PF18940">
    <property type="entry name" value="DUF5687"/>
    <property type="match status" value="1"/>
</dbReference>
<feature type="transmembrane region" description="Helical" evidence="1">
    <location>
        <begin position="318"/>
        <end position="342"/>
    </location>
</feature>
<feature type="transmembrane region" description="Helical" evidence="1">
    <location>
        <begin position="178"/>
        <end position="197"/>
    </location>
</feature>
<comment type="caution">
    <text evidence="2">The sequence shown here is derived from an EMBL/GenBank/DDBJ whole genome shotgun (WGS) entry which is preliminary data.</text>
</comment>
<protein>
    <recommendedName>
        <fullName evidence="4">ABC exporter</fullName>
    </recommendedName>
</protein>
<feature type="transmembrane region" description="Helical" evidence="1">
    <location>
        <begin position="462"/>
        <end position="481"/>
    </location>
</feature>
<keyword evidence="1" id="KW-1133">Transmembrane helix</keyword>
<gene>
    <name evidence="2" type="ORF">C7379_11339</name>
</gene>
<dbReference type="OrthoDB" id="1014144at2"/>
<dbReference type="AlphaFoldDB" id="A0A2U0U6X5"/>
<keyword evidence="1" id="KW-0472">Membrane</keyword>
<reference evidence="2 3" key="1">
    <citation type="submission" date="2018-05" db="EMBL/GenBank/DDBJ databases">
        <title>Genomic Encyclopedia of Type Strains, Phase IV (KMG-IV): sequencing the most valuable type-strain genomes for metagenomic binning, comparative biology and taxonomic classification.</title>
        <authorList>
            <person name="Goeker M."/>
        </authorList>
    </citation>
    <scope>NUCLEOTIDE SEQUENCE [LARGE SCALE GENOMIC DNA]</scope>
    <source>
        <strain evidence="2 3">DSM 100333</strain>
    </source>
</reference>
<dbReference type="Proteomes" id="UP000245870">
    <property type="component" value="Unassembled WGS sequence"/>
</dbReference>
<evidence type="ECO:0008006" key="4">
    <source>
        <dbReference type="Google" id="ProtNLM"/>
    </source>
</evidence>
<organism evidence="2 3">
    <name type="scientific">Hallella colorans</name>
    <dbReference type="NCBI Taxonomy" id="1703337"/>
    <lineage>
        <taxon>Bacteria</taxon>
        <taxon>Pseudomonadati</taxon>
        <taxon>Bacteroidota</taxon>
        <taxon>Bacteroidia</taxon>
        <taxon>Bacteroidales</taxon>
        <taxon>Prevotellaceae</taxon>
        <taxon>Hallella</taxon>
    </lineage>
</organism>
<evidence type="ECO:0000256" key="1">
    <source>
        <dbReference type="SAM" id="Phobius"/>
    </source>
</evidence>
<accession>A0A2U0U6X5</accession>
<feature type="transmembrane region" description="Helical" evidence="1">
    <location>
        <begin position="433"/>
        <end position="456"/>
    </location>
</feature>
<feature type="transmembrane region" description="Helical" evidence="1">
    <location>
        <begin position="292"/>
        <end position="312"/>
    </location>
</feature>
<evidence type="ECO:0000313" key="3">
    <source>
        <dbReference type="Proteomes" id="UP000245870"/>
    </source>
</evidence>
<keyword evidence="3" id="KW-1185">Reference proteome</keyword>
<evidence type="ECO:0000313" key="2">
    <source>
        <dbReference type="EMBL" id="PVX53377.1"/>
    </source>
</evidence>
<sequence length="501" mass="57693">MTSSLSFFQLLKILRQHRKLAARRDPLYESSKIAKWFVGFSFAISLLYLIFIAVLLALAAIDTNRFTASEFIMSVMPFILVCDFWFRALAQQTPAQIVKPYLLTPLPKTIYIDSFIITSLFNWGNITWLTLLIPYCLMAVVFSYGVLTALSILLLYTIIILANSQWYAIIRTLSNRNILWWMVPVTVIVAIIMPWLLKDFEHFIIFYAAIGNGLESGNLLPHCVALIMLASLIAINRRVQNACVMQEIGKKTDDKPNKVIKFTMLDRLGELGEYLKLEVKLLLRNKNPRNGFLSATAIIIAISAIMTLTEIYDSDTMTNFWCVYNFAIYATTLLIRVMLFEGNYIDVLMVHRENILKLLESKYYFYSLLLILPFVLMLPMVFVGKWDILMLVSYGIFTAGFQYFIFMQSAIYNNHRMPLNEKITTKGGAQTNYLLLAGTIIGLFSPLICIMALETFLEENTAWFVMIAIGLGFIATHKLWLRSIYNRLMKRRYKNMEAFHT</sequence>
<feature type="transmembrane region" description="Helical" evidence="1">
    <location>
        <begin position="388"/>
        <end position="412"/>
    </location>
</feature>
<feature type="transmembrane region" description="Helical" evidence="1">
    <location>
        <begin position="110"/>
        <end position="135"/>
    </location>
</feature>